<keyword evidence="1" id="KW-0472">Membrane</keyword>
<dbReference type="InterPro" id="IPR038750">
    <property type="entry name" value="YczE/YyaS-like"/>
</dbReference>
<protein>
    <recommendedName>
        <fullName evidence="4">Membrane protein YczE</fullName>
    </recommendedName>
</protein>
<dbReference type="Proteomes" id="UP000076021">
    <property type="component" value="Chromosome"/>
</dbReference>
<feature type="transmembrane region" description="Helical" evidence="1">
    <location>
        <begin position="103"/>
        <end position="125"/>
    </location>
</feature>
<evidence type="ECO:0000313" key="3">
    <source>
        <dbReference type="Proteomes" id="UP000076021"/>
    </source>
</evidence>
<dbReference type="PANTHER" id="PTHR40078">
    <property type="entry name" value="INTEGRAL MEMBRANE PROTEIN-RELATED"/>
    <property type="match status" value="1"/>
</dbReference>
<dbReference type="Pfam" id="PF19700">
    <property type="entry name" value="DUF6198"/>
    <property type="match status" value="1"/>
</dbReference>
<proteinExistence type="predicted"/>
<reference evidence="3" key="2">
    <citation type="submission" date="2016-03" db="EMBL/GenBank/DDBJ databases">
        <authorList>
            <person name="Ploux O."/>
        </authorList>
    </citation>
    <scope>NUCLEOTIDE SEQUENCE [LARGE SCALE GENOMIC DNA]</scope>
    <source>
        <strain evidence="3">PP9</strain>
    </source>
</reference>
<dbReference type="AlphaFoldDB" id="A0A143HIQ5"/>
<evidence type="ECO:0008006" key="4">
    <source>
        <dbReference type="Google" id="ProtNLM"/>
    </source>
</evidence>
<evidence type="ECO:0000256" key="1">
    <source>
        <dbReference type="SAM" id="Phobius"/>
    </source>
</evidence>
<evidence type="ECO:0000313" key="2">
    <source>
        <dbReference type="EMBL" id="AMX01152.1"/>
    </source>
</evidence>
<dbReference type="STRING" id="241244.ATY39_16415"/>
<reference evidence="2 3" key="1">
    <citation type="journal article" date="2016" name="Genome Announc.">
        <title>Whole-Genome Sequence of Rummeliibacillus stabekisii Strain PP9 Isolated from Antarctic Soil.</title>
        <authorList>
            <person name="da Mota F.F."/>
            <person name="Vollu R.E."/>
            <person name="Jurelevicius D."/>
            <person name="Seldin L."/>
        </authorList>
    </citation>
    <scope>NUCLEOTIDE SEQUENCE [LARGE SCALE GENOMIC DNA]</scope>
    <source>
        <strain evidence="2 3">PP9</strain>
    </source>
</reference>
<keyword evidence="3" id="KW-1185">Reference proteome</keyword>
<feature type="transmembrane region" description="Helical" evidence="1">
    <location>
        <begin position="79"/>
        <end position="97"/>
    </location>
</feature>
<name>A0A143HIQ5_9BACL</name>
<organism evidence="2 3">
    <name type="scientific">Rummeliibacillus stabekisii</name>
    <dbReference type="NCBI Taxonomy" id="241244"/>
    <lineage>
        <taxon>Bacteria</taxon>
        <taxon>Bacillati</taxon>
        <taxon>Bacillota</taxon>
        <taxon>Bacilli</taxon>
        <taxon>Bacillales</taxon>
        <taxon>Caryophanaceae</taxon>
        <taxon>Rummeliibacillus</taxon>
    </lineage>
</organism>
<dbReference type="PANTHER" id="PTHR40078:SF1">
    <property type="entry name" value="INTEGRAL MEMBRANE PROTEIN"/>
    <property type="match status" value="1"/>
</dbReference>
<dbReference type="RefSeq" id="WP_066792071.1">
    <property type="nucleotide sequence ID" value="NZ_CP014806.1"/>
</dbReference>
<gene>
    <name evidence="2" type="ORF">ATY39_16415</name>
</gene>
<sequence>MKKVNTWRLLFFFAGLMVIGLGIALTVKGQRFGVGSWDVLHIGLYQQFGLSIGTWSEIIGILIVTLSSIGIRQWPHVGTFLNMIVVGLFLDFFNWLLPDPHHFAFQLMDFILGTILIAIGCGLYIPAHFGAGPRDTVMLLLVEKLDWSITSARTFMEFTVAVVGYFLGGPVGIGTVVMVFALGPIIQVALRYSEKALKKCMKIDDGKHKQVEKEIIEQ</sequence>
<feature type="transmembrane region" description="Helical" evidence="1">
    <location>
        <begin position="48"/>
        <end position="67"/>
    </location>
</feature>
<accession>A0A143HIQ5</accession>
<keyword evidence="1" id="KW-1133">Transmembrane helix</keyword>
<dbReference type="EMBL" id="CP014806">
    <property type="protein sequence ID" value="AMX01152.1"/>
    <property type="molecule type" value="Genomic_DNA"/>
</dbReference>
<dbReference type="KEGG" id="rst:ATY39_16415"/>
<keyword evidence="1" id="KW-0812">Transmembrane</keyword>